<reference evidence="1" key="1">
    <citation type="journal article" date="2015" name="Nature">
        <title>Complex archaea that bridge the gap between prokaryotes and eukaryotes.</title>
        <authorList>
            <person name="Spang A."/>
            <person name="Saw J.H."/>
            <person name="Jorgensen S.L."/>
            <person name="Zaremba-Niedzwiedzka K."/>
            <person name="Martijn J."/>
            <person name="Lind A.E."/>
            <person name="van Eijk R."/>
            <person name="Schleper C."/>
            <person name="Guy L."/>
            <person name="Ettema T.J."/>
        </authorList>
    </citation>
    <scope>NUCLEOTIDE SEQUENCE</scope>
</reference>
<accession>A0A0F9VH59</accession>
<dbReference type="AlphaFoldDB" id="A0A0F9VH59"/>
<organism evidence="1">
    <name type="scientific">marine sediment metagenome</name>
    <dbReference type="NCBI Taxonomy" id="412755"/>
    <lineage>
        <taxon>unclassified sequences</taxon>
        <taxon>metagenomes</taxon>
        <taxon>ecological metagenomes</taxon>
    </lineage>
</organism>
<evidence type="ECO:0000313" key="1">
    <source>
        <dbReference type="EMBL" id="KKN65143.1"/>
    </source>
</evidence>
<gene>
    <name evidence="1" type="ORF">LCGC14_0484520</name>
</gene>
<dbReference type="EMBL" id="LAZR01000533">
    <property type="protein sequence ID" value="KKN65143.1"/>
    <property type="molecule type" value="Genomic_DNA"/>
</dbReference>
<name>A0A0F9VH59_9ZZZZ</name>
<comment type="caution">
    <text evidence="1">The sequence shown here is derived from an EMBL/GenBank/DDBJ whole genome shotgun (WGS) entry which is preliminary data.</text>
</comment>
<protein>
    <recommendedName>
        <fullName evidence="2">DUF3866 domain-containing protein</fullName>
    </recommendedName>
</protein>
<sequence length="354" mass="38387">MFSTKKTIAKKIKIKTEEKIEVELEDGSLAIADPLFVSKVEEGDRLLVNTTAVDLGLGTGGYHYVICNLDKAAHKGGDAAHIMKLRYTPLQFSTLSVDSQESKHHEILADKTSIESMPVIVGSLHSQLPAFTATAKHLNPQVKIAYIMTDGAALPLSISNLAQELKEKGLIDATITCGQAYGGDYDAVNIYSALTCAKYVAKAQLVFVSMGPGVVGTDSILGTTALEVGQTVNAIESLKGRSIVIPRMSFKDKRTRHQGISHHTITALNKVALTKTIVVLPELEKKKRNYVQKQLQVAGIDNEHNVLSIKNDVTEKALKSFGLEPTTMGRGFDEEPEFFLACGCAAIKALQYCK</sequence>
<evidence type="ECO:0008006" key="2">
    <source>
        <dbReference type="Google" id="ProtNLM"/>
    </source>
</evidence>
<dbReference type="InterPro" id="IPR024479">
    <property type="entry name" value="DUF3866"/>
</dbReference>
<dbReference type="Pfam" id="PF12982">
    <property type="entry name" value="DUF3866"/>
    <property type="match status" value="1"/>
</dbReference>
<proteinExistence type="predicted"/>